<name>A0A4C1X7U6_EUMVA</name>
<organism evidence="2 3">
    <name type="scientific">Eumeta variegata</name>
    <name type="common">Bagworm moth</name>
    <name type="synonym">Eumeta japonica</name>
    <dbReference type="NCBI Taxonomy" id="151549"/>
    <lineage>
        <taxon>Eukaryota</taxon>
        <taxon>Metazoa</taxon>
        <taxon>Ecdysozoa</taxon>
        <taxon>Arthropoda</taxon>
        <taxon>Hexapoda</taxon>
        <taxon>Insecta</taxon>
        <taxon>Pterygota</taxon>
        <taxon>Neoptera</taxon>
        <taxon>Endopterygota</taxon>
        <taxon>Lepidoptera</taxon>
        <taxon>Glossata</taxon>
        <taxon>Ditrysia</taxon>
        <taxon>Tineoidea</taxon>
        <taxon>Psychidae</taxon>
        <taxon>Oiketicinae</taxon>
        <taxon>Eumeta</taxon>
    </lineage>
</organism>
<reference evidence="2 3" key="1">
    <citation type="journal article" date="2019" name="Commun. Biol.">
        <title>The bagworm genome reveals a unique fibroin gene that provides high tensile strength.</title>
        <authorList>
            <person name="Kono N."/>
            <person name="Nakamura H."/>
            <person name="Ohtoshi R."/>
            <person name="Tomita M."/>
            <person name="Numata K."/>
            <person name="Arakawa K."/>
        </authorList>
    </citation>
    <scope>NUCLEOTIDE SEQUENCE [LARGE SCALE GENOMIC DNA]</scope>
</reference>
<sequence length="274" mass="30169">MQRRDGTALGLALVILHINDISKEIFKILSKVCSLSGIIVEAPYKRGIPGQCHRCRLYGHAAANCHAQPRCVKCLVSHWIKDCNRSKETGGIRVRVSPEAAGGDEFRPAPPSTINPWNKLPKKATSHQQVRETTVRESPKSSSFQTGTTASALGEDINTIMSILQVVKSVEVAELASKFRKAKHGEIDTPILNNIPNDIVSTDDIDFAIGALTNHITTVVENSSRTVSTNSSRRELPRDVSELIRAKKAALRRTGKYPTCENRSLARTLQRKVK</sequence>
<protein>
    <recommendedName>
        <fullName evidence="4">Nucleic-acid-binding protein from transposon X-element</fullName>
    </recommendedName>
</protein>
<dbReference type="EMBL" id="BGZK01000749">
    <property type="protein sequence ID" value="GBP58952.1"/>
    <property type="molecule type" value="Genomic_DNA"/>
</dbReference>
<dbReference type="Proteomes" id="UP000299102">
    <property type="component" value="Unassembled WGS sequence"/>
</dbReference>
<comment type="caution">
    <text evidence="2">The sequence shown here is derived from an EMBL/GenBank/DDBJ whole genome shotgun (WGS) entry which is preliminary data.</text>
</comment>
<proteinExistence type="predicted"/>
<keyword evidence="3" id="KW-1185">Reference proteome</keyword>
<accession>A0A4C1X7U6</accession>
<evidence type="ECO:0008006" key="4">
    <source>
        <dbReference type="Google" id="ProtNLM"/>
    </source>
</evidence>
<gene>
    <name evidence="2" type="ORF">EVAR_97325_1</name>
</gene>
<evidence type="ECO:0000313" key="3">
    <source>
        <dbReference type="Proteomes" id="UP000299102"/>
    </source>
</evidence>
<evidence type="ECO:0000313" key="2">
    <source>
        <dbReference type="EMBL" id="GBP58952.1"/>
    </source>
</evidence>
<evidence type="ECO:0000256" key="1">
    <source>
        <dbReference type="SAM" id="MobiDB-lite"/>
    </source>
</evidence>
<feature type="region of interest" description="Disordered" evidence="1">
    <location>
        <begin position="101"/>
        <end position="124"/>
    </location>
</feature>
<dbReference type="OrthoDB" id="8123891at2759"/>
<dbReference type="AlphaFoldDB" id="A0A4C1X7U6"/>